<evidence type="ECO:0000256" key="10">
    <source>
        <dbReference type="ARBA" id="ARBA00023315"/>
    </source>
</evidence>
<evidence type="ECO:0000256" key="9">
    <source>
        <dbReference type="ARBA" id="ARBA00023136"/>
    </source>
</evidence>
<evidence type="ECO:0000313" key="13">
    <source>
        <dbReference type="EMBL" id="JAQ10354.1"/>
    </source>
</evidence>
<evidence type="ECO:0000313" key="12">
    <source>
        <dbReference type="EMBL" id="JAG19650.1"/>
    </source>
</evidence>
<dbReference type="PANTHER" id="PTHR12317:SF34">
    <property type="entry name" value="ACYLTRANSFERASE"/>
    <property type="match status" value="1"/>
</dbReference>
<evidence type="ECO:0000256" key="8">
    <source>
        <dbReference type="ARBA" id="ARBA00023098"/>
    </source>
</evidence>
<comment type="subcellular location">
    <subcellularLocation>
        <location evidence="1">Endoplasmic reticulum membrane</location>
        <topology evidence="1">Multi-pass membrane protein</topology>
    </subcellularLocation>
</comment>
<proteinExistence type="inferred from homology"/>
<dbReference type="GO" id="GO:0006629">
    <property type="term" value="P:lipid metabolic process"/>
    <property type="evidence" value="ECO:0007669"/>
    <property type="project" value="UniProtKB-KW"/>
</dbReference>
<keyword evidence="10 12" id="KW-0012">Acyltransferase</keyword>
<keyword evidence="8" id="KW-0443">Lipid metabolism</keyword>
<evidence type="ECO:0000256" key="11">
    <source>
        <dbReference type="SAM" id="Phobius"/>
    </source>
</evidence>
<evidence type="ECO:0000256" key="7">
    <source>
        <dbReference type="ARBA" id="ARBA00022989"/>
    </source>
</evidence>
<keyword evidence="7 11" id="KW-1133">Transmembrane helix</keyword>
<dbReference type="InterPro" id="IPR007130">
    <property type="entry name" value="DAGAT"/>
</dbReference>
<keyword evidence="6" id="KW-0256">Endoplasmic reticulum</keyword>
<organism evidence="12">
    <name type="scientific">Lygus hesperus</name>
    <name type="common">Western plant bug</name>
    <dbReference type="NCBI Taxonomy" id="30085"/>
    <lineage>
        <taxon>Eukaryota</taxon>
        <taxon>Metazoa</taxon>
        <taxon>Ecdysozoa</taxon>
        <taxon>Arthropoda</taxon>
        <taxon>Hexapoda</taxon>
        <taxon>Insecta</taxon>
        <taxon>Pterygota</taxon>
        <taxon>Neoptera</taxon>
        <taxon>Paraneoptera</taxon>
        <taxon>Hemiptera</taxon>
        <taxon>Heteroptera</taxon>
        <taxon>Panheteroptera</taxon>
        <taxon>Cimicomorpha</taxon>
        <taxon>Miridae</taxon>
        <taxon>Mirini</taxon>
        <taxon>Lygus</taxon>
    </lineage>
</organism>
<evidence type="ECO:0000256" key="5">
    <source>
        <dbReference type="ARBA" id="ARBA00022692"/>
    </source>
</evidence>
<evidence type="ECO:0000256" key="4">
    <source>
        <dbReference type="ARBA" id="ARBA00022679"/>
    </source>
</evidence>
<keyword evidence="3" id="KW-0444">Lipid biosynthesis</keyword>
<accession>A0A0A9XRG6</accession>
<name>A0A0A9XRG6_LYGHE</name>
<evidence type="ECO:0000256" key="6">
    <source>
        <dbReference type="ARBA" id="ARBA00022824"/>
    </source>
</evidence>
<keyword evidence="5 11" id="KW-0812">Transmembrane</keyword>
<dbReference type="AlphaFoldDB" id="A0A0A9XRG6"/>
<gene>
    <name evidence="12" type="primary">AWAT2_5</name>
    <name evidence="13" type="synonym">AWAT2</name>
    <name evidence="12" type="ORF">CM83_99053</name>
    <name evidence="13" type="ORF">g.18002</name>
</gene>
<sequence>MRYHDNRNTILYARHYGFLRICLQNGLPIVPILVFGEMLSLSLLSVLPKIQRWVYKNLRVFLPLPHGRWFTFMPKPIPVTIVFGKPFLMKRIENPTIDEIATYHIEYFARIRKLFYLHRKEAGYASMKLYLISASPDGSDLV</sequence>
<reference evidence="12" key="1">
    <citation type="journal article" date="2014" name="PLoS ONE">
        <title>Transcriptome-Based Identification of ABC Transporters in the Western Tarnished Plant Bug Lygus hesperus.</title>
        <authorList>
            <person name="Hull J.J."/>
            <person name="Chaney K."/>
            <person name="Geib S.M."/>
            <person name="Fabrick J.A."/>
            <person name="Brent C.S."/>
            <person name="Walsh D."/>
            <person name="Lavine L.C."/>
        </authorList>
    </citation>
    <scope>NUCLEOTIDE SEQUENCE</scope>
</reference>
<reference evidence="12" key="2">
    <citation type="submission" date="2014-07" db="EMBL/GenBank/DDBJ databases">
        <authorList>
            <person name="Hull J."/>
        </authorList>
    </citation>
    <scope>NUCLEOTIDE SEQUENCE</scope>
</reference>
<dbReference type="GO" id="GO:0005789">
    <property type="term" value="C:endoplasmic reticulum membrane"/>
    <property type="evidence" value="ECO:0007669"/>
    <property type="project" value="UniProtKB-SubCell"/>
</dbReference>
<feature type="transmembrane region" description="Helical" evidence="11">
    <location>
        <begin position="26"/>
        <end position="47"/>
    </location>
</feature>
<evidence type="ECO:0000256" key="1">
    <source>
        <dbReference type="ARBA" id="ARBA00004477"/>
    </source>
</evidence>
<protein>
    <submittedName>
        <fullName evidence="12">Acyl-CoA wax alcohol acyltransferase 2</fullName>
    </submittedName>
</protein>
<dbReference type="Pfam" id="PF03982">
    <property type="entry name" value="DAGAT"/>
    <property type="match status" value="1"/>
</dbReference>
<evidence type="ECO:0000256" key="3">
    <source>
        <dbReference type="ARBA" id="ARBA00022516"/>
    </source>
</evidence>
<keyword evidence="9 11" id="KW-0472">Membrane</keyword>
<dbReference type="EMBL" id="GBHO01023954">
    <property type="protein sequence ID" value="JAG19650.1"/>
    <property type="molecule type" value="Transcribed_RNA"/>
</dbReference>
<keyword evidence="4 12" id="KW-0808">Transferase</keyword>
<dbReference type="PANTHER" id="PTHR12317">
    <property type="entry name" value="DIACYLGLYCEROL O-ACYLTRANSFERASE"/>
    <property type="match status" value="1"/>
</dbReference>
<comment type="similarity">
    <text evidence="2">Belongs to the diacylglycerol acyltransferase family.</text>
</comment>
<evidence type="ECO:0000256" key="2">
    <source>
        <dbReference type="ARBA" id="ARBA00005420"/>
    </source>
</evidence>
<dbReference type="GO" id="GO:0008374">
    <property type="term" value="F:O-acyltransferase activity"/>
    <property type="evidence" value="ECO:0007669"/>
    <property type="project" value="InterPro"/>
</dbReference>
<reference evidence="13" key="3">
    <citation type="journal article" date="2016" name="Gigascience">
        <title>De novo construction of an expanded transcriptome assembly for the western tarnished plant bug, Lygus hesperus.</title>
        <authorList>
            <person name="Tassone E.E."/>
            <person name="Geib S.M."/>
            <person name="Hall B."/>
            <person name="Fabrick J.A."/>
            <person name="Brent C.S."/>
            <person name="Hull J.J."/>
        </authorList>
    </citation>
    <scope>NUCLEOTIDE SEQUENCE</scope>
</reference>
<dbReference type="EMBL" id="GDHC01008275">
    <property type="protein sequence ID" value="JAQ10354.1"/>
    <property type="molecule type" value="Transcribed_RNA"/>
</dbReference>